<dbReference type="SMART" id="SM00342">
    <property type="entry name" value="HTH_ARAC"/>
    <property type="match status" value="1"/>
</dbReference>
<protein>
    <recommendedName>
        <fullName evidence="4">HTH araC/xylS-type domain-containing protein</fullName>
    </recommendedName>
</protein>
<evidence type="ECO:0000256" key="3">
    <source>
        <dbReference type="ARBA" id="ARBA00023163"/>
    </source>
</evidence>
<dbReference type="EMBL" id="UOEH01000556">
    <property type="protein sequence ID" value="VAW07051.1"/>
    <property type="molecule type" value="Genomic_DNA"/>
</dbReference>
<dbReference type="InterPro" id="IPR018060">
    <property type="entry name" value="HTH_AraC"/>
</dbReference>
<dbReference type="PROSITE" id="PS01124">
    <property type="entry name" value="HTH_ARAC_FAMILY_2"/>
    <property type="match status" value="1"/>
</dbReference>
<keyword evidence="1" id="KW-0805">Transcription regulation</keyword>
<evidence type="ECO:0000313" key="5">
    <source>
        <dbReference type="EMBL" id="VAW07051.1"/>
    </source>
</evidence>
<gene>
    <name evidence="5" type="ORF">MNBD_ALPHA05-1957</name>
</gene>
<feature type="domain" description="HTH araC/xylS-type" evidence="4">
    <location>
        <begin position="208"/>
        <end position="310"/>
    </location>
</feature>
<dbReference type="Gene3D" id="1.10.10.60">
    <property type="entry name" value="Homeodomain-like"/>
    <property type="match status" value="1"/>
</dbReference>
<dbReference type="PANTHER" id="PTHR46796:SF12">
    <property type="entry name" value="HTH-TYPE DNA-BINDING TRANSCRIPTIONAL ACTIVATOR EUTR"/>
    <property type="match status" value="1"/>
</dbReference>
<reference evidence="5" key="1">
    <citation type="submission" date="2018-06" db="EMBL/GenBank/DDBJ databases">
        <authorList>
            <person name="Zhirakovskaya E."/>
        </authorList>
    </citation>
    <scope>NUCLEOTIDE SEQUENCE</scope>
</reference>
<dbReference type="PANTHER" id="PTHR46796">
    <property type="entry name" value="HTH-TYPE TRANSCRIPTIONAL ACTIVATOR RHAS-RELATED"/>
    <property type="match status" value="1"/>
</dbReference>
<evidence type="ECO:0000256" key="1">
    <source>
        <dbReference type="ARBA" id="ARBA00023015"/>
    </source>
</evidence>
<dbReference type="GO" id="GO:0043565">
    <property type="term" value="F:sequence-specific DNA binding"/>
    <property type="evidence" value="ECO:0007669"/>
    <property type="project" value="InterPro"/>
</dbReference>
<dbReference type="GO" id="GO:0003700">
    <property type="term" value="F:DNA-binding transcription factor activity"/>
    <property type="evidence" value="ECO:0007669"/>
    <property type="project" value="InterPro"/>
</dbReference>
<dbReference type="Pfam" id="PF12833">
    <property type="entry name" value="HTH_18"/>
    <property type="match status" value="1"/>
</dbReference>
<keyword evidence="2" id="KW-0238">DNA-binding</keyword>
<dbReference type="AlphaFoldDB" id="A0A3B0SLB9"/>
<accession>A0A3B0SLB9</accession>
<keyword evidence="3" id="KW-0804">Transcription</keyword>
<evidence type="ECO:0000256" key="2">
    <source>
        <dbReference type="ARBA" id="ARBA00023125"/>
    </source>
</evidence>
<dbReference type="InterPro" id="IPR050204">
    <property type="entry name" value="AraC_XylS_family_regulators"/>
</dbReference>
<organism evidence="5">
    <name type="scientific">hydrothermal vent metagenome</name>
    <dbReference type="NCBI Taxonomy" id="652676"/>
    <lineage>
        <taxon>unclassified sequences</taxon>
        <taxon>metagenomes</taxon>
        <taxon>ecological metagenomes</taxon>
    </lineage>
</organism>
<proteinExistence type="predicted"/>
<name>A0A3B0SLB9_9ZZZZ</name>
<sequence length="317" mass="36119">MEIIERVTNDIDELFTWDDEGSDRRYLQLSKGPLKFSHRQVILPNLIIEWNSYGQSVLFHEVLDSPGFFFGVQVDSTGPAVYRGHDVLKTEALVYHRGIEHAYRVRPQSESLVLAITPPLCDALGWRLSQDPVQQVPGERLDRLVAVCRDVTRAALTPHLNQLNPDWELAQRDRVLVALRSVLAPWTANQPQPSRHATSGSRGFQLVKNAKQLIDRLPSDQKLRVAELAAELETSERVLYESFRTTLGVGPYEFRMLNQMHAFRDSILSGPAFRGKITKAAIATGFTHLGRLTQNYRQHFNETPRQTIQRRSSVKNM</sequence>
<evidence type="ECO:0000259" key="4">
    <source>
        <dbReference type="PROSITE" id="PS01124"/>
    </source>
</evidence>